<dbReference type="GO" id="GO:0005737">
    <property type="term" value="C:cytoplasm"/>
    <property type="evidence" value="ECO:0007669"/>
    <property type="project" value="UniProtKB-SubCell"/>
</dbReference>
<name>A0A2N3YEF9_9MICO</name>
<keyword evidence="4" id="KW-1185">Reference proteome</keyword>
<comment type="function">
    <text evidence="2">Required for morphogenesis under gluconeogenic growth conditions.</text>
</comment>
<comment type="subcellular location">
    <subcellularLocation>
        <location evidence="2">Cytoplasm</location>
    </subcellularLocation>
</comment>
<dbReference type="EMBL" id="PJNE01000001">
    <property type="protein sequence ID" value="PKW25242.1"/>
    <property type="molecule type" value="Genomic_DNA"/>
</dbReference>
<dbReference type="OrthoDB" id="9783842at2"/>
<organism evidence="3 4">
    <name type="scientific">Phycicoccus duodecadis</name>
    <dbReference type="NCBI Taxonomy" id="173053"/>
    <lineage>
        <taxon>Bacteria</taxon>
        <taxon>Bacillati</taxon>
        <taxon>Actinomycetota</taxon>
        <taxon>Actinomycetes</taxon>
        <taxon>Micrococcales</taxon>
        <taxon>Intrasporangiaceae</taxon>
        <taxon>Phycicoccus</taxon>
    </lineage>
</organism>
<dbReference type="GO" id="GO:0008360">
    <property type="term" value="P:regulation of cell shape"/>
    <property type="evidence" value="ECO:0007669"/>
    <property type="project" value="UniProtKB-UniRule"/>
</dbReference>
<dbReference type="AlphaFoldDB" id="A0A2N3YEF9"/>
<evidence type="ECO:0000256" key="1">
    <source>
        <dbReference type="ARBA" id="ARBA00022490"/>
    </source>
</evidence>
<evidence type="ECO:0000313" key="3">
    <source>
        <dbReference type="EMBL" id="PKW25242.1"/>
    </source>
</evidence>
<comment type="caution">
    <text evidence="3">The sequence shown here is derived from an EMBL/GenBank/DDBJ whole genome shotgun (WGS) entry which is preliminary data.</text>
</comment>
<dbReference type="PANTHER" id="PTHR30135">
    <property type="entry name" value="UNCHARACTERIZED PROTEIN YVCK-RELATED"/>
    <property type="match status" value="1"/>
</dbReference>
<dbReference type="SUPFAM" id="SSF142338">
    <property type="entry name" value="CofD-like"/>
    <property type="match status" value="1"/>
</dbReference>
<evidence type="ECO:0000256" key="2">
    <source>
        <dbReference type="HAMAP-Rule" id="MF_00973"/>
    </source>
</evidence>
<dbReference type="Pfam" id="PF01933">
    <property type="entry name" value="CofD"/>
    <property type="match status" value="1"/>
</dbReference>
<keyword evidence="1 2" id="KW-0963">Cytoplasm</keyword>
<reference evidence="3 4" key="1">
    <citation type="submission" date="2017-12" db="EMBL/GenBank/DDBJ databases">
        <title>Sequencing the genomes of 1000 Actinobacteria strains.</title>
        <authorList>
            <person name="Klenk H.-P."/>
        </authorList>
    </citation>
    <scope>NUCLEOTIDE SEQUENCE [LARGE SCALE GENOMIC DNA]</scope>
    <source>
        <strain evidence="3 4">DSM 12806</strain>
    </source>
</reference>
<dbReference type="HAMAP" id="MF_00973">
    <property type="entry name" value="Gluconeogen_factor"/>
    <property type="match status" value="1"/>
</dbReference>
<accession>A0A2N3YEF9</accession>
<dbReference type="Proteomes" id="UP000233781">
    <property type="component" value="Unassembled WGS sequence"/>
</dbReference>
<dbReference type="InterPro" id="IPR002882">
    <property type="entry name" value="CofD"/>
</dbReference>
<dbReference type="GO" id="GO:0043743">
    <property type="term" value="F:LPPG:FO 2-phospho-L-lactate transferase activity"/>
    <property type="evidence" value="ECO:0007669"/>
    <property type="project" value="InterPro"/>
</dbReference>
<dbReference type="RefSeq" id="WP_101393986.1">
    <property type="nucleotide sequence ID" value="NZ_PJNE01000001.1"/>
</dbReference>
<dbReference type="CDD" id="cd07187">
    <property type="entry name" value="YvcK_like"/>
    <property type="match status" value="1"/>
</dbReference>
<gene>
    <name evidence="3" type="ORF">ATL31_0028</name>
</gene>
<dbReference type="Gene3D" id="3.40.50.10680">
    <property type="entry name" value="CofD-like domains"/>
    <property type="match status" value="1"/>
</dbReference>
<dbReference type="NCBIfam" id="TIGR01826">
    <property type="entry name" value="CofD_related"/>
    <property type="match status" value="1"/>
</dbReference>
<comment type="similarity">
    <text evidence="2">Belongs to the gluconeogenesis factor family.</text>
</comment>
<protein>
    <recommendedName>
        <fullName evidence="2">Putative gluconeogenesis factor</fullName>
    </recommendedName>
</protein>
<evidence type="ECO:0000313" key="4">
    <source>
        <dbReference type="Proteomes" id="UP000233781"/>
    </source>
</evidence>
<sequence length="318" mass="33119">MSGPAVAALGGGHGLAATLTALRFVTDDITAVVTVADDGGSSGRLREEFGVLPPGDLRMALAALCSDSEWGHTWRDVLQHRFAGDGPLGGHALGNLLIVALWELHEDPVAGLDLVGRLLQAQGRVLPAAAVPLAIEADVSGLVEGDPEARTVVRGQAQVAATPGRVEHVRLVPADPPAYPESVAAIRAADWVLLGPGSWFTSVTTHLLVPEVREALQVTRARRLLVLNLDPGSGETAGFSAARHLESFAAMAPGLRLDGVLADPGAVDDEPALVETAARLGAVLHVMPVAGRHAHGEHDPLRYAAALRDILYSPRPTS</sequence>
<dbReference type="InterPro" id="IPR038136">
    <property type="entry name" value="CofD-like_dom_sf"/>
</dbReference>
<dbReference type="InterPro" id="IPR010119">
    <property type="entry name" value="Gluconeogen_factor"/>
</dbReference>
<proteinExistence type="inferred from homology"/>
<dbReference type="PANTHER" id="PTHR30135:SF3">
    <property type="entry name" value="GLUCONEOGENESIS FACTOR-RELATED"/>
    <property type="match status" value="1"/>
</dbReference>